<dbReference type="RefSeq" id="WP_186505091.1">
    <property type="nucleotide sequence ID" value="NZ_JACNEP010000001.1"/>
</dbReference>
<dbReference type="AlphaFoldDB" id="A0A8J6IQ97"/>
<keyword evidence="4" id="KW-0145">Chemotaxis</keyword>
<evidence type="ECO:0000256" key="4">
    <source>
        <dbReference type="ARBA" id="ARBA00022500"/>
    </source>
</evidence>
<keyword evidence="7 12" id="KW-0472">Membrane</keyword>
<evidence type="ECO:0000256" key="11">
    <source>
        <dbReference type="SAM" id="Coils"/>
    </source>
</evidence>
<evidence type="ECO:0000256" key="1">
    <source>
        <dbReference type="ARBA" id="ARBA00004651"/>
    </source>
</evidence>
<dbReference type="GO" id="GO:0006935">
    <property type="term" value="P:chemotaxis"/>
    <property type="evidence" value="ECO:0007669"/>
    <property type="project" value="UniProtKB-KW"/>
</dbReference>
<dbReference type="InterPro" id="IPR003660">
    <property type="entry name" value="HAMP_dom"/>
</dbReference>
<evidence type="ECO:0000256" key="7">
    <source>
        <dbReference type="ARBA" id="ARBA00023136"/>
    </source>
</evidence>
<evidence type="ECO:0000313" key="16">
    <source>
        <dbReference type="Proteomes" id="UP000601768"/>
    </source>
</evidence>
<evidence type="ECO:0000256" key="9">
    <source>
        <dbReference type="ARBA" id="ARBA00029447"/>
    </source>
</evidence>
<dbReference type="PROSITE" id="PS50111">
    <property type="entry name" value="CHEMOTAXIS_TRANSDUC_2"/>
    <property type="match status" value="1"/>
</dbReference>
<dbReference type="FunFam" id="1.10.287.950:FF:000001">
    <property type="entry name" value="Methyl-accepting chemotaxis sensory transducer"/>
    <property type="match status" value="1"/>
</dbReference>
<keyword evidence="5 12" id="KW-0812">Transmembrane</keyword>
<dbReference type="PANTHER" id="PTHR32089:SF39">
    <property type="entry name" value="METHYL-ACCEPTING CHEMOTAXIS PROTEIN HLYB"/>
    <property type="match status" value="1"/>
</dbReference>
<feature type="domain" description="Methyl-accepting transducer" evidence="13">
    <location>
        <begin position="158"/>
        <end position="394"/>
    </location>
</feature>
<proteinExistence type="inferred from homology"/>
<reference evidence="15" key="1">
    <citation type="journal article" date="2018" name="Int. J. Syst. Evol. Microbiol.">
        <title>Neptunicella marina gen. nov., sp. nov., isolated from surface seawater.</title>
        <authorList>
            <person name="Liu X."/>
            <person name="Lai Q."/>
            <person name="Du Y."/>
            <person name="Zhang X."/>
            <person name="Liu Z."/>
            <person name="Sun F."/>
            <person name="Shao Z."/>
        </authorList>
    </citation>
    <scope>NUCLEOTIDE SEQUENCE</scope>
    <source>
        <strain evidence="15">S27-2</strain>
    </source>
</reference>
<keyword evidence="3" id="KW-0488">Methylation</keyword>
<comment type="similarity">
    <text evidence="9">Belongs to the methyl-accepting chemotaxis (MCP) protein family.</text>
</comment>
<feature type="transmembrane region" description="Helical" evidence="12">
    <location>
        <begin position="9"/>
        <end position="29"/>
    </location>
</feature>
<organism evidence="15 16">
    <name type="scientific">Neptunicella marina</name>
    <dbReference type="NCBI Taxonomy" id="2125989"/>
    <lineage>
        <taxon>Bacteria</taxon>
        <taxon>Pseudomonadati</taxon>
        <taxon>Pseudomonadota</taxon>
        <taxon>Gammaproteobacteria</taxon>
        <taxon>Alteromonadales</taxon>
        <taxon>Alteromonadaceae</taxon>
        <taxon>Neptunicella</taxon>
    </lineage>
</organism>
<dbReference type="SMART" id="SM00304">
    <property type="entry name" value="HAMP"/>
    <property type="match status" value="1"/>
</dbReference>
<evidence type="ECO:0000256" key="8">
    <source>
        <dbReference type="ARBA" id="ARBA00023224"/>
    </source>
</evidence>
<evidence type="ECO:0000256" key="10">
    <source>
        <dbReference type="PROSITE-ProRule" id="PRU00284"/>
    </source>
</evidence>
<dbReference type="Pfam" id="PF00015">
    <property type="entry name" value="MCPsignal"/>
    <property type="match status" value="1"/>
</dbReference>
<dbReference type="Gene3D" id="1.10.287.950">
    <property type="entry name" value="Methyl-accepting chemotaxis protein"/>
    <property type="match status" value="1"/>
</dbReference>
<dbReference type="SMART" id="SM00283">
    <property type="entry name" value="MA"/>
    <property type="match status" value="1"/>
</dbReference>
<evidence type="ECO:0000313" key="15">
    <source>
        <dbReference type="EMBL" id="MBC3764629.1"/>
    </source>
</evidence>
<evidence type="ECO:0000256" key="5">
    <source>
        <dbReference type="ARBA" id="ARBA00022692"/>
    </source>
</evidence>
<dbReference type="PROSITE" id="PS50885">
    <property type="entry name" value="HAMP"/>
    <property type="match status" value="1"/>
</dbReference>
<keyword evidence="2" id="KW-1003">Cell membrane</keyword>
<keyword evidence="6 12" id="KW-1133">Transmembrane helix</keyword>
<comment type="subcellular location">
    <subcellularLocation>
        <location evidence="1">Cell membrane</location>
        <topology evidence="1">Multi-pass membrane protein</topology>
    </subcellularLocation>
</comment>
<evidence type="ECO:0000256" key="2">
    <source>
        <dbReference type="ARBA" id="ARBA00022475"/>
    </source>
</evidence>
<dbReference type="Proteomes" id="UP000601768">
    <property type="component" value="Unassembled WGS sequence"/>
</dbReference>
<protein>
    <submittedName>
        <fullName evidence="15">Methyl-accepting chemotaxis protein</fullName>
    </submittedName>
</protein>
<accession>A0A8J6IQ97</accession>
<evidence type="ECO:0000259" key="14">
    <source>
        <dbReference type="PROSITE" id="PS50885"/>
    </source>
</evidence>
<dbReference type="GO" id="GO:0007165">
    <property type="term" value="P:signal transduction"/>
    <property type="evidence" value="ECO:0007669"/>
    <property type="project" value="UniProtKB-KW"/>
</dbReference>
<evidence type="ECO:0000259" key="13">
    <source>
        <dbReference type="PROSITE" id="PS50111"/>
    </source>
</evidence>
<name>A0A8J6IQ97_9ALTE</name>
<dbReference type="GO" id="GO:0005886">
    <property type="term" value="C:plasma membrane"/>
    <property type="evidence" value="ECO:0007669"/>
    <property type="project" value="UniProtKB-SubCell"/>
</dbReference>
<dbReference type="SUPFAM" id="SSF58104">
    <property type="entry name" value="Methyl-accepting chemotaxis protein (MCP) signaling domain"/>
    <property type="match status" value="1"/>
</dbReference>
<evidence type="ECO:0000256" key="6">
    <source>
        <dbReference type="ARBA" id="ARBA00022989"/>
    </source>
</evidence>
<sequence>MKLSIRTQLTLVAILPALILTCIIITAALTDMSKIITQQAKESAAFVRMNDVSTLSETSLEQKFAEFGRLKKVDVTTKAIFVILILMASLVAGGFFLVRQIMSKVDSLIHQITTMADPQTGLDYRLQLDVNNELGTLAQSLNQMMVNIEDVMNDIRSSSTKVAGNADDLMGRTSSTMECINHVNDNMHNVATAINQLQASAKEITQSVQSASSEVQEVSEQSSQMNCNYRTVMSDMDKLNLRMSQSAKEVVELGSQVEKINSIITTIQGIAEQTNLLALNAAIEAARAAEQGRGFAVVADEVRNLAARTQQSTQEIETMISALKTVSESAVHNMQHSEAEVRSMVTMLNENTQQFDVLNSKFERVMASNLQVSAATEEQSMVINDINQNVHRITDLSKQVQQQADTNGKIVNGLHGVANQLDKTVNSFKTCQQVDDSAIV</sequence>
<comment type="caution">
    <text evidence="15">The sequence shown here is derived from an EMBL/GenBank/DDBJ whole genome shotgun (WGS) entry which is preliminary data.</text>
</comment>
<evidence type="ECO:0000256" key="3">
    <source>
        <dbReference type="ARBA" id="ARBA00022481"/>
    </source>
</evidence>
<keyword evidence="11" id="KW-0175">Coiled coil</keyword>
<dbReference type="EMBL" id="JACNEP010000001">
    <property type="protein sequence ID" value="MBC3764629.1"/>
    <property type="molecule type" value="Genomic_DNA"/>
</dbReference>
<dbReference type="InterPro" id="IPR004089">
    <property type="entry name" value="MCPsignal_dom"/>
</dbReference>
<keyword evidence="16" id="KW-1185">Reference proteome</keyword>
<dbReference type="Pfam" id="PF00672">
    <property type="entry name" value="HAMP"/>
    <property type="match status" value="1"/>
</dbReference>
<reference evidence="15" key="2">
    <citation type="submission" date="2020-08" db="EMBL/GenBank/DDBJ databases">
        <authorList>
            <person name="Lai Q."/>
        </authorList>
    </citation>
    <scope>NUCLEOTIDE SEQUENCE</scope>
    <source>
        <strain evidence="15">S27-2</strain>
    </source>
</reference>
<feature type="coiled-coil region" evidence="11">
    <location>
        <begin position="194"/>
        <end position="221"/>
    </location>
</feature>
<feature type="transmembrane region" description="Helical" evidence="12">
    <location>
        <begin position="79"/>
        <end position="98"/>
    </location>
</feature>
<feature type="domain" description="HAMP" evidence="14">
    <location>
        <begin position="99"/>
        <end position="153"/>
    </location>
</feature>
<gene>
    <name evidence="15" type="ORF">H8B19_01980</name>
</gene>
<evidence type="ECO:0000256" key="12">
    <source>
        <dbReference type="SAM" id="Phobius"/>
    </source>
</evidence>
<dbReference type="PANTHER" id="PTHR32089">
    <property type="entry name" value="METHYL-ACCEPTING CHEMOTAXIS PROTEIN MCPB"/>
    <property type="match status" value="1"/>
</dbReference>
<dbReference type="CDD" id="cd06225">
    <property type="entry name" value="HAMP"/>
    <property type="match status" value="1"/>
</dbReference>
<keyword evidence="8 10" id="KW-0807">Transducer</keyword>